<keyword evidence="2" id="KW-1185">Reference proteome</keyword>
<proteinExistence type="predicted"/>
<evidence type="ECO:0000313" key="2">
    <source>
        <dbReference type="Proteomes" id="UP001595379"/>
    </source>
</evidence>
<evidence type="ECO:0000313" key="1">
    <source>
        <dbReference type="EMBL" id="MFC2924613.1"/>
    </source>
</evidence>
<dbReference type="RefSeq" id="WP_343163674.1">
    <property type="nucleotide sequence ID" value="NZ_JBHRSV010000001.1"/>
</dbReference>
<name>A0ABV6ZT92_9PROT</name>
<protein>
    <recommendedName>
        <fullName evidence="3">PRC-barrel domain-containing protein</fullName>
    </recommendedName>
</protein>
<reference evidence="2" key="1">
    <citation type="journal article" date="2019" name="Int. J. Syst. Evol. Microbiol.">
        <title>The Global Catalogue of Microorganisms (GCM) 10K type strain sequencing project: providing services to taxonomists for standard genome sequencing and annotation.</title>
        <authorList>
            <consortium name="The Broad Institute Genomics Platform"/>
            <consortium name="The Broad Institute Genome Sequencing Center for Infectious Disease"/>
            <person name="Wu L."/>
            <person name="Ma J."/>
        </authorList>
    </citation>
    <scope>NUCLEOTIDE SEQUENCE [LARGE SCALE GENOMIC DNA]</scope>
    <source>
        <strain evidence="2">KCTC 52487</strain>
    </source>
</reference>
<sequence length="209" mass="22796">MQRIWQAGSAIAAATLFGASAPSFLPHHEAALEAARGLNGNVFFEARITEVDGRAVGTVERVHLDSDGQVEALDIRWRAGWTTDPFTLTQPVDRLSYDRGANTLIADARLQVMRDWAAEDARDIARTSGLPVNRVGEGVLAGAELESASGTPLGRLVDVETDETGTIRALVTVQRSGNWFTARTTRHTWPAEHARWVASERVIRLSVDI</sequence>
<comment type="caution">
    <text evidence="1">The sequence shown here is derived from an EMBL/GenBank/DDBJ whole genome shotgun (WGS) entry which is preliminary data.</text>
</comment>
<gene>
    <name evidence="1" type="ORF">ACFOOR_00675</name>
</gene>
<organism evidence="1 2">
    <name type="scientific">Hyphobacterium vulgare</name>
    <dbReference type="NCBI Taxonomy" id="1736751"/>
    <lineage>
        <taxon>Bacteria</taxon>
        <taxon>Pseudomonadati</taxon>
        <taxon>Pseudomonadota</taxon>
        <taxon>Alphaproteobacteria</taxon>
        <taxon>Maricaulales</taxon>
        <taxon>Maricaulaceae</taxon>
        <taxon>Hyphobacterium</taxon>
    </lineage>
</organism>
<dbReference type="EMBL" id="JBHRSV010000001">
    <property type="protein sequence ID" value="MFC2924613.1"/>
    <property type="molecule type" value="Genomic_DNA"/>
</dbReference>
<dbReference type="Proteomes" id="UP001595379">
    <property type="component" value="Unassembled WGS sequence"/>
</dbReference>
<evidence type="ECO:0008006" key="3">
    <source>
        <dbReference type="Google" id="ProtNLM"/>
    </source>
</evidence>
<accession>A0ABV6ZT92</accession>